<protein>
    <submittedName>
        <fullName evidence="2">Uncharacterized protein</fullName>
    </submittedName>
</protein>
<gene>
    <name evidence="2" type="ORF">B0H16DRAFT_355076</name>
</gene>
<name>A0AAD7JML5_9AGAR</name>
<evidence type="ECO:0000313" key="2">
    <source>
        <dbReference type="EMBL" id="KAJ7767287.1"/>
    </source>
</evidence>
<sequence length="236" mass="25524">MPAGGGSIDAGPGPAPSYGGSAQAGWWWDRTRGREGTDLYAESRGQERVGAGEDDGWADGGVSFGVRLLPLSLFFPACADSHLGIRSRSALALPACLACLSIGLRVAVRCPCHGRPSPYSHPLGWCARARDFTSGPSRPRNTFQAARRSLRAAFAPIAPLRRRKRNRRSRRAFSLSAAHRCGGPRGCEWQGWIPVPPSAGAWPRGPDLKFLHSFRMGGRFRGVAHVDDVLRSGLKW</sequence>
<feature type="compositionally biased region" description="Low complexity" evidence="1">
    <location>
        <begin position="10"/>
        <end position="22"/>
    </location>
</feature>
<comment type="caution">
    <text evidence="2">The sequence shown here is derived from an EMBL/GenBank/DDBJ whole genome shotgun (WGS) entry which is preliminary data.</text>
</comment>
<evidence type="ECO:0000313" key="3">
    <source>
        <dbReference type="Proteomes" id="UP001215598"/>
    </source>
</evidence>
<reference evidence="2" key="1">
    <citation type="submission" date="2023-03" db="EMBL/GenBank/DDBJ databases">
        <title>Massive genome expansion in bonnet fungi (Mycena s.s.) driven by repeated elements and novel gene families across ecological guilds.</title>
        <authorList>
            <consortium name="Lawrence Berkeley National Laboratory"/>
            <person name="Harder C.B."/>
            <person name="Miyauchi S."/>
            <person name="Viragh M."/>
            <person name="Kuo A."/>
            <person name="Thoen E."/>
            <person name="Andreopoulos B."/>
            <person name="Lu D."/>
            <person name="Skrede I."/>
            <person name="Drula E."/>
            <person name="Henrissat B."/>
            <person name="Morin E."/>
            <person name="Kohler A."/>
            <person name="Barry K."/>
            <person name="LaButti K."/>
            <person name="Morin E."/>
            <person name="Salamov A."/>
            <person name="Lipzen A."/>
            <person name="Mereny Z."/>
            <person name="Hegedus B."/>
            <person name="Baldrian P."/>
            <person name="Stursova M."/>
            <person name="Weitz H."/>
            <person name="Taylor A."/>
            <person name="Grigoriev I.V."/>
            <person name="Nagy L.G."/>
            <person name="Martin F."/>
            <person name="Kauserud H."/>
        </authorList>
    </citation>
    <scope>NUCLEOTIDE SEQUENCE</scope>
    <source>
        <strain evidence="2">CBHHK182m</strain>
    </source>
</reference>
<keyword evidence="3" id="KW-1185">Reference proteome</keyword>
<dbReference type="AlphaFoldDB" id="A0AAD7JML5"/>
<proteinExistence type="predicted"/>
<accession>A0AAD7JML5</accession>
<dbReference type="EMBL" id="JARKIB010000022">
    <property type="protein sequence ID" value="KAJ7767287.1"/>
    <property type="molecule type" value="Genomic_DNA"/>
</dbReference>
<feature type="region of interest" description="Disordered" evidence="1">
    <location>
        <begin position="1"/>
        <end position="22"/>
    </location>
</feature>
<dbReference type="Proteomes" id="UP001215598">
    <property type="component" value="Unassembled WGS sequence"/>
</dbReference>
<organism evidence="2 3">
    <name type="scientific">Mycena metata</name>
    <dbReference type="NCBI Taxonomy" id="1033252"/>
    <lineage>
        <taxon>Eukaryota</taxon>
        <taxon>Fungi</taxon>
        <taxon>Dikarya</taxon>
        <taxon>Basidiomycota</taxon>
        <taxon>Agaricomycotina</taxon>
        <taxon>Agaricomycetes</taxon>
        <taxon>Agaricomycetidae</taxon>
        <taxon>Agaricales</taxon>
        <taxon>Marasmiineae</taxon>
        <taxon>Mycenaceae</taxon>
        <taxon>Mycena</taxon>
    </lineage>
</organism>
<evidence type="ECO:0000256" key="1">
    <source>
        <dbReference type="SAM" id="MobiDB-lite"/>
    </source>
</evidence>